<dbReference type="Proteomes" id="UP000232227">
    <property type="component" value="Chromosome"/>
</dbReference>
<dbReference type="KEGG" id="mlac:CP520_00385"/>
<dbReference type="AlphaFoldDB" id="A0A291IQU2"/>
<accession>A0A291IQU2</accession>
<evidence type="ECO:0000313" key="2">
    <source>
        <dbReference type="EMBL" id="ATG97222.1"/>
    </source>
</evidence>
<dbReference type="Pfam" id="PF02661">
    <property type="entry name" value="Fic"/>
    <property type="match status" value="1"/>
</dbReference>
<proteinExistence type="predicted"/>
<dbReference type="EMBL" id="CP023668">
    <property type="protein sequence ID" value="ATG97222.1"/>
    <property type="molecule type" value="Genomic_DNA"/>
</dbReference>
<dbReference type="InterPro" id="IPR036597">
    <property type="entry name" value="Fido-like_dom_sf"/>
</dbReference>
<evidence type="ECO:0000313" key="3">
    <source>
        <dbReference type="Proteomes" id="UP000232227"/>
    </source>
</evidence>
<sequence>MIKQNEATFKTIRKLKELIYDLAQFENIKTTFPETEAIIDGAKLENVDEVDVYIINGLKNAWLKLISEEHQYIDPEFIKEINSIVGKNLVLNAGEYRTKSIGVGEVEELIQPINQEEWIDNIQSLNNIEYPLERAINFLVFSITSQPFWDGNKRTAFLAANSVLISNNIGVLSIDKNHLIEFNVNLNKYYNNCSDENLNNLLQTLKKSIDYTEEYLKRN</sequence>
<feature type="domain" description="Fido" evidence="1">
    <location>
        <begin position="73"/>
        <end position="214"/>
    </location>
</feature>
<reference evidence="2 3" key="1">
    <citation type="submission" date="2017-09" db="EMBL/GenBank/DDBJ databases">
        <title>SPAdes assembly of the Mesoplasma lactucae genome.</title>
        <authorList>
            <person name="Knight T.F."/>
            <person name="Rubinstein R."/>
            <person name="Citino T."/>
        </authorList>
    </citation>
    <scope>NUCLEOTIDE SEQUENCE [LARGE SCALE GENOMIC DNA]</scope>
    <source>
        <strain evidence="2 3">831-C4</strain>
    </source>
</reference>
<gene>
    <name evidence="2" type="ORF">CP520_00385</name>
</gene>
<dbReference type="PROSITE" id="PS51459">
    <property type="entry name" value="FIDO"/>
    <property type="match status" value="1"/>
</dbReference>
<dbReference type="RefSeq" id="WP_096862510.1">
    <property type="nucleotide sequence ID" value="NZ_CP023668.1"/>
</dbReference>
<dbReference type="Gene3D" id="1.10.3290.10">
    <property type="entry name" value="Fido-like domain"/>
    <property type="match status" value="1"/>
</dbReference>
<dbReference type="SUPFAM" id="SSF140931">
    <property type="entry name" value="Fic-like"/>
    <property type="match status" value="1"/>
</dbReference>
<dbReference type="OrthoDB" id="9813719at2"/>
<protein>
    <recommendedName>
        <fullName evidence="1">Fido domain-containing protein</fullName>
    </recommendedName>
</protein>
<organism evidence="2 3">
    <name type="scientific">Mesoplasma lactucae ATCC 49193</name>
    <dbReference type="NCBI Taxonomy" id="81460"/>
    <lineage>
        <taxon>Bacteria</taxon>
        <taxon>Bacillati</taxon>
        <taxon>Mycoplasmatota</taxon>
        <taxon>Mollicutes</taxon>
        <taxon>Entomoplasmatales</taxon>
        <taxon>Entomoplasmataceae</taxon>
        <taxon>Mesoplasma</taxon>
    </lineage>
</organism>
<evidence type="ECO:0000259" key="1">
    <source>
        <dbReference type="PROSITE" id="PS51459"/>
    </source>
</evidence>
<name>A0A291IQU2_9MOLU</name>
<dbReference type="InterPro" id="IPR003812">
    <property type="entry name" value="Fido"/>
</dbReference>
<keyword evidence="3" id="KW-1185">Reference proteome</keyword>